<comment type="caution">
    <text evidence="2">The sequence shown here is derived from an EMBL/GenBank/DDBJ whole genome shotgun (WGS) entry which is preliminary data.</text>
</comment>
<gene>
    <name evidence="2" type="ORF">KGQ19_42135</name>
</gene>
<dbReference type="EMBL" id="JAAFYZ010000257">
    <property type="protein sequence ID" value="MBS2553473.1"/>
    <property type="molecule type" value="Genomic_DNA"/>
</dbReference>
<protein>
    <submittedName>
        <fullName evidence="2">Uncharacterized protein</fullName>
    </submittedName>
</protein>
<name>A0ABS5L558_9ACTN</name>
<reference evidence="2 3" key="1">
    <citation type="submission" date="2020-02" db="EMBL/GenBank/DDBJ databases">
        <title>Acidophilic actinobacteria isolated from forest soil.</title>
        <authorList>
            <person name="Golinska P."/>
        </authorList>
    </citation>
    <scope>NUCLEOTIDE SEQUENCE [LARGE SCALE GENOMIC DNA]</scope>
    <source>
        <strain evidence="2 3">NL8</strain>
    </source>
</reference>
<keyword evidence="3" id="KW-1185">Reference proteome</keyword>
<evidence type="ECO:0000256" key="1">
    <source>
        <dbReference type="SAM" id="MobiDB-lite"/>
    </source>
</evidence>
<feature type="compositionally biased region" description="Polar residues" evidence="1">
    <location>
        <begin position="52"/>
        <end position="68"/>
    </location>
</feature>
<proteinExistence type="predicted"/>
<accession>A0ABS5L558</accession>
<organism evidence="2 3">
    <name type="scientific">Catenulispora pinistramenti</name>
    <dbReference type="NCBI Taxonomy" id="2705254"/>
    <lineage>
        <taxon>Bacteria</taxon>
        <taxon>Bacillati</taxon>
        <taxon>Actinomycetota</taxon>
        <taxon>Actinomycetes</taxon>
        <taxon>Catenulisporales</taxon>
        <taxon>Catenulisporaceae</taxon>
        <taxon>Catenulispora</taxon>
    </lineage>
</organism>
<dbReference type="Proteomes" id="UP000730482">
    <property type="component" value="Unassembled WGS sequence"/>
</dbReference>
<dbReference type="RefSeq" id="WP_212020075.1">
    <property type="nucleotide sequence ID" value="NZ_JAAFYZ010000257.1"/>
</dbReference>
<feature type="region of interest" description="Disordered" evidence="1">
    <location>
        <begin position="1"/>
        <end position="68"/>
    </location>
</feature>
<feature type="compositionally biased region" description="Polar residues" evidence="1">
    <location>
        <begin position="14"/>
        <end position="42"/>
    </location>
</feature>
<sequence>MSSHNGPPWLAVTASPNRFSHATRQFRSTTPCSANNAATPSRNGDEPGHVNASPTRGSPLNAGSTSSSRVAAVTLWTTSRTDCSTPEGKVFHTGASSP</sequence>
<evidence type="ECO:0000313" key="3">
    <source>
        <dbReference type="Proteomes" id="UP000730482"/>
    </source>
</evidence>
<evidence type="ECO:0000313" key="2">
    <source>
        <dbReference type="EMBL" id="MBS2553473.1"/>
    </source>
</evidence>